<evidence type="ECO:0000313" key="3">
    <source>
        <dbReference type="Proteomes" id="UP000253529"/>
    </source>
</evidence>
<reference evidence="2 3" key="1">
    <citation type="submission" date="2018-06" db="EMBL/GenBank/DDBJ databases">
        <title>Genomic Encyclopedia of Type Strains, Phase IV (KMG-IV): sequencing the most valuable type-strain genomes for metagenomic binning, comparative biology and taxonomic classification.</title>
        <authorList>
            <person name="Goeker M."/>
        </authorList>
    </citation>
    <scope>NUCLEOTIDE SEQUENCE [LARGE SCALE GENOMIC DNA]</scope>
    <source>
        <strain evidence="2 3">DSM 24875</strain>
    </source>
</reference>
<accession>A0A366EL29</accession>
<evidence type="ECO:0000256" key="1">
    <source>
        <dbReference type="SAM" id="MobiDB-lite"/>
    </source>
</evidence>
<comment type="caution">
    <text evidence="2">The sequence shown here is derived from an EMBL/GenBank/DDBJ whole genome shotgun (WGS) entry which is preliminary data.</text>
</comment>
<name>A0A366EL29_9HYPH</name>
<feature type="compositionally biased region" description="Basic and acidic residues" evidence="1">
    <location>
        <begin position="250"/>
        <end position="268"/>
    </location>
</feature>
<dbReference type="Proteomes" id="UP000253529">
    <property type="component" value="Unassembled WGS sequence"/>
</dbReference>
<protein>
    <submittedName>
        <fullName evidence="2">Uncharacterized protein</fullName>
    </submittedName>
</protein>
<evidence type="ECO:0000313" key="2">
    <source>
        <dbReference type="EMBL" id="RBP03117.1"/>
    </source>
</evidence>
<gene>
    <name evidence="2" type="ORF">DFR50_14641</name>
</gene>
<keyword evidence="3" id="KW-1185">Reference proteome</keyword>
<feature type="region of interest" description="Disordered" evidence="1">
    <location>
        <begin position="209"/>
        <end position="268"/>
    </location>
</feature>
<dbReference type="EMBL" id="QNRK01000046">
    <property type="protein sequence ID" value="RBP03117.1"/>
    <property type="molecule type" value="Genomic_DNA"/>
</dbReference>
<dbReference type="AlphaFoldDB" id="A0A366EL29"/>
<proteinExistence type="predicted"/>
<organism evidence="2 3">
    <name type="scientific">Roseiarcus fermentans</name>
    <dbReference type="NCBI Taxonomy" id="1473586"/>
    <lineage>
        <taxon>Bacteria</taxon>
        <taxon>Pseudomonadati</taxon>
        <taxon>Pseudomonadota</taxon>
        <taxon>Alphaproteobacteria</taxon>
        <taxon>Hyphomicrobiales</taxon>
        <taxon>Roseiarcaceae</taxon>
        <taxon>Roseiarcus</taxon>
    </lineage>
</organism>
<sequence>MSRSSPGGPLRPLGETSMSVFRIAPPGGEARLISPTALARRRRRELTRRKSCRTRRPLRGSLDALRAWPAGGPVIRGAWCDCCKRVGAALGPAGRTLAAPGARRRLSTRDRLAQRSGARKGTRGLIVCSCYVLMLLSIAEGSARERIPAGVRSASLARRRSPEMSAHAGEIQASTNAQLIERFKADARQMGNPMKINVKEIAAGIFRDGLPRARHREGDRNSRGHGGGPGEVSRSPGSVGCDPRLGKVARRADGDLGRGVTRGEADRA</sequence>